<keyword evidence="5" id="KW-1185">Reference proteome</keyword>
<comment type="caution">
    <text evidence="4">The sequence shown here is derived from an EMBL/GenBank/DDBJ whole genome shotgun (WGS) entry which is preliminary data.</text>
</comment>
<gene>
    <name evidence="4" type="ORF">ETSY2_32895</name>
</gene>
<organism evidence="4 5">
    <name type="scientific">Candidatus Entotheonella gemina</name>
    <dbReference type="NCBI Taxonomy" id="1429439"/>
    <lineage>
        <taxon>Bacteria</taxon>
        <taxon>Pseudomonadati</taxon>
        <taxon>Nitrospinota/Tectimicrobiota group</taxon>
        <taxon>Candidatus Tectimicrobiota</taxon>
        <taxon>Candidatus Entotheonellia</taxon>
        <taxon>Candidatus Entotheonellales</taxon>
        <taxon>Candidatus Entotheonellaceae</taxon>
        <taxon>Candidatus Entotheonella</taxon>
    </lineage>
</organism>
<feature type="domain" description="Sulfatase N-terminal" evidence="3">
    <location>
        <begin position="5"/>
        <end position="332"/>
    </location>
</feature>
<sequence>MSSLPNVLILVMDTTRAQNLSCYGYERATSPNLDALAADSVLYEQAIAPGCWSLPSQMSLLTGLFPAKHGAHELHLTYPHHYPTMPEVLRETGYTTFGVSPNSWMSDEFGTTYGFDTYLKMWQFWPTLPATAEARSRPWIRFAHRLNRFYTRYRFPKRNRARHVNQALYNLLDNAREPFFGYVIYWDTHLPYYAHGKHATRWLPPGVDLERAHQVDRDHLAYHTGQLSMTEEDFEILRACYDGALASIDEEIGYLVDSLQQRGILDRTLLIVTSDHGENIGEHSLMSHAYSLHDTLIHVPLMIRYPACFARGNRVSSHVQLTDIFPTLLDALELEVPEVRAELQGVSLLGDQPDAADRLAYSEMLSPHPSIPALNRRAGLPEDTPQPRHDRSLRCIRTPESKFIWSSDGQHALYDLRQDPSEMTNLYPEQAEAAAMLEKHLLSWQPPA</sequence>
<feature type="region of interest" description="Disordered" evidence="2">
    <location>
        <begin position="371"/>
        <end position="391"/>
    </location>
</feature>
<accession>W4LZY1</accession>
<evidence type="ECO:0000256" key="2">
    <source>
        <dbReference type="SAM" id="MobiDB-lite"/>
    </source>
</evidence>
<dbReference type="Proteomes" id="UP000019140">
    <property type="component" value="Unassembled WGS sequence"/>
</dbReference>
<proteinExistence type="predicted"/>
<name>W4LZY1_9BACT</name>
<dbReference type="Pfam" id="PF00884">
    <property type="entry name" value="Sulfatase"/>
    <property type="match status" value="1"/>
</dbReference>
<dbReference type="Gene3D" id="3.40.720.10">
    <property type="entry name" value="Alkaline Phosphatase, subunit A"/>
    <property type="match status" value="1"/>
</dbReference>
<dbReference type="HOGENOM" id="CLU_006332_14_1_7"/>
<dbReference type="SUPFAM" id="SSF53649">
    <property type="entry name" value="Alkaline phosphatase-like"/>
    <property type="match status" value="1"/>
</dbReference>
<evidence type="ECO:0000313" key="4">
    <source>
        <dbReference type="EMBL" id="ETX03654.1"/>
    </source>
</evidence>
<reference evidence="4 5" key="1">
    <citation type="journal article" date="2014" name="Nature">
        <title>An environmental bacterial taxon with a large and distinct metabolic repertoire.</title>
        <authorList>
            <person name="Wilson M.C."/>
            <person name="Mori T."/>
            <person name="Ruckert C."/>
            <person name="Uria A.R."/>
            <person name="Helf M.J."/>
            <person name="Takada K."/>
            <person name="Gernert C."/>
            <person name="Steffens U.A."/>
            <person name="Heycke N."/>
            <person name="Schmitt S."/>
            <person name="Rinke C."/>
            <person name="Helfrich E.J."/>
            <person name="Brachmann A.O."/>
            <person name="Gurgui C."/>
            <person name="Wakimoto T."/>
            <person name="Kracht M."/>
            <person name="Crusemann M."/>
            <person name="Hentschel U."/>
            <person name="Abe I."/>
            <person name="Matsunaga S."/>
            <person name="Kalinowski J."/>
            <person name="Takeyama H."/>
            <person name="Piel J."/>
        </authorList>
    </citation>
    <scope>NUCLEOTIDE SEQUENCE [LARGE SCALE GENOMIC DNA]</scope>
    <source>
        <strain evidence="5">TSY2</strain>
    </source>
</reference>
<feature type="modified residue" description="3-oxoalanine (Ser)" evidence="1">
    <location>
        <position position="53"/>
    </location>
</feature>
<dbReference type="PANTHER" id="PTHR43751">
    <property type="entry name" value="SULFATASE"/>
    <property type="match status" value="1"/>
</dbReference>
<dbReference type="PANTHER" id="PTHR43751:SF3">
    <property type="entry name" value="SULFATASE N-TERMINAL DOMAIN-CONTAINING PROTEIN"/>
    <property type="match status" value="1"/>
</dbReference>
<dbReference type="InterPro" id="IPR000917">
    <property type="entry name" value="Sulfatase_N"/>
</dbReference>
<protein>
    <recommendedName>
        <fullName evidence="3">Sulfatase N-terminal domain-containing protein</fullName>
    </recommendedName>
</protein>
<evidence type="ECO:0000313" key="5">
    <source>
        <dbReference type="Proteomes" id="UP000019140"/>
    </source>
</evidence>
<evidence type="ECO:0000259" key="3">
    <source>
        <dbReference type="Pfam" id="PF00884"/>
    </source>
</evidence>
<dbReference type="CDD" id="cd16148">
    <property type="entry name" value="sulfatase_like"/>
    <property type="match status" value="1"/>
</dbReference>
<feature type="non-terminal residue" evidence="4">
    <location>
        <position position="448"/>
    </location>
</feature>
<evidence type="ECO:0000256" key="1">
    <source>
        <dbReference type="PIRSR" id="PIRSR600917-52"/>
    </source>
</evidence>
<dbReference type="EMBL" id="AZHX01001404">
    <property type="protein sequence ID" value="ETX03654.1"/>
    <property type="molecule type" value="Genomic_DNA"/>
</dbReference>
<comment type="PTM">
    <text evidence="1">The conversion to 3-oxoalanine (also known as C-formylglycine, FGly), of a serine or cysteine residue in prokaryotes and of a cysteine residue in eukaryotes, is critical for catalytic activity.</text>
</comment>
<dbReference type="AlphaFoldDB" id="W4LZY1"/>
<dbReference type="InterPro" id="IPR052701">
    <property type="entry name" value="GAG_Ulvan_Degrading_Sulfatases"/>
</dbReference>
<dbReference type="InterPro" id="IPR017850">
    <property type="entry name" value="Alkaline_phosphatase_core_sf"/>
</dbReference>